<dbReference type="SUPFAM" id="SSF48179">
    <property type="entry name" value="6-phosphogluconate dehydrogenase C-terminal domain-like"/>
    <property type="match status" value="1"/>
</dbReference>
<dbReference type="Pfam" id="PF14748">
    <property type="entry name" value="P5CR_dimer"/>
    <property type="match status" value="1"/>
</dbReference>
<evidence type="ECO:0000259" key="3">
    <source>
        <dbReference type="Pfam" id="PF03807"/>
    </source>
</evidence>
<feature type="binding site" evidence="2">
    <location>
        <position position="55"/>
    </location>
    <ligand>
        <name>NADPH</name>
        <dbReference type="ChEBI" id="CHEBI:57783"/>
    </ligand>
</feature>
<feature type="domain" description="Pyrroline-5-carboxylate reductase catalytic N-terminal" evidence="3">
    <location>
        <begin position="2"/>
        <end position="94"/>
    </location>
</feature>
<reference evidence="5" key="1">
    <citation type="journal article" date="2020" name="mSystems">
        <title>Genome- and Community-Level Interaction Insights into Carbon Utilization and Element Cycling Functions of Hydrothermarchaeota in Hydrothermal Sediment.</title>
        <authorList>
            <person name="Zhou Z."/>
            <person name="Liu Y."/>
            <person name="Xu W."/>
            <person name="Pan J."/>
            <person name="Luo Z.H."/>
            <person name="Li M."/>
        </authorList>
    </citation>
    <scope>NUCLEOTIDE SEQUENCE [LARGE SCALE GENOMIC DNA]</scope>
    <source>
        <strain evidence="5">SpSt-6</strain>
    </source>
</reference>
<organism evidence="5">
    <name type="scientific">Thermodesulfobacterium geofontis</name>
    <dbReference type="NCBI Taxonomy" id="1295609"/>
    <lineage>
        <taxon>Bacteria</taxon>
        <taxon>Pseudomonadati</taxon>
        <taxon>Thermodesulfobacteriota</taxon>
        <taxon>Thermodesulfobacteria</taxon>
        <taxon>Thermodesulfobacteriales</taxon>
        <taxon>Thermodesulfobacteriaceae</taxon>
        <taxon>Thermodesulfobacterium</taxon>
    </lineage>
</organism>
<evidence type="ECO:0000259" key="4">
    <source>
        <dbReference type="Pfam" id="PF14748"/>
    </source>
</evidence>
<dbReference type="PIRSF" id="PIRSF000193">
    <property type="entry name" value="Pyrrol-5-carb_rd"/>
    <property type="match status" value="1"/>
</dbReference>
<evidence type="ECO:0000256" key="1">
    <source>
        <dbReference type="ARBA" id="ARBA00005525"/>
    </source>
</evidence>
<dbReference type="GO" id="GO:0004735">
    <property type="term" value="F:pyrroline-5-carboxylate reductase activity"/>
    <property type="evidence" value="ECO:0007669"/>
    <property type="project" value="InterPro"/>
</dbReference>
<dbReference type="InterPro" id="IPR029036">
    <property type="entry name" value="P5CR_dimer"/>
</dbReference>
<dbReference type="InterPro" id="IPR008927">
    <property type="entry name" value="6-PGluconate_DH-like_C_sf"/>
</dbReference>
<dbReference type="PROSITE" id="PS00521">
    <property type="entry name" value="P5CR"/>
    <property type="match status" value="1"/>
</dbReference>
<protein>
    <submittedName>
        <fullName evidence="5">Pyrroline-5-carboxylate reductase</fullName>
    </submittedName>
</protein>
<dbReference type="InterPro" id="IPR028939">
    <property type="entry name" value="P5C_Rdtase_cat_N"/>
</dbReference>
<evidence type="ECO:0000313" key="5">
    <source>
        <dbReference type="EMBL" id="HGQ86014.1"/>
    </source>
</evidence>
<dbReference type="SUPFAM" id="SSF51735">
    <property type="entry name" value="NAD(P)-binding Rossmann-fold domains"/>
    <property type="match status" value="1"/>
</dbReference>
<comment type="similarity">
    <text evidence="1">Belongs to the pyrroline-5-carboxylate reductase family.</text>
</comment>
<dbReference type="Gene3D" id="3.40.50.720">
    <property type="entry name" value="NAD(P)-binding Rossmann-like Domain"/>
    <property type="match status" value="1"/>
</dbReference>
<dbReference type="Pfam" id="PF03807">
    <property type="entry name" value="F420_oxidored"/>
    <property type="match status" value="1"/>
</dbReference>
<dbReference type="InterPro" id="IPR000304">
    <property type="entry name" value="Pyrroline-COOH_reductase"/>
</dbReference>
<dbReference type="AlphaFoldDB" id="A0A7C4JSH6"/>
<comment type="caution">
    <text evidence="5">The sequence shown here is derived from an EMBL/GenBank/DDBJ whole genome shotgun (WGS) entry which is preliminary data.</text>
</comment>
<sequence>MVGFIGYGNMGSMLIRKFIEEKALKPQEIIVSTRTKSKLQNLKEIYKDINIAEDNKDLAKRAKYIFICVKQPEVKGVLDEIKDFLDSDRHIISLAGAITIENIEKIFPGQVSKVTPTVLSEINEGVTLIAHNEKVKEENKKYIESLFEKISKVKRITEEDFPFAVEITSCAPGFLSSIFNEFMKSSLKHNKTLREDEVKDMLVYTIYSTAKLIYERNLAFEDVIEKVATKGGITEEGVKVLEKHLTPIFDEVFEKTLEKRRMIKEKADELFKS</sequence>
<dbReference type="InterPro" id="IPR036291">
    <property type="entry name" value="NAD(P)-bd_dom_sf"/>
</dbReference>
<dbReference type="GO" id="GO:0055129">
    <property type="term" value="P:L-proline biosynthetic process"/>
    <property type="evidence" value="ECO:0007669"/>
    <property type="project" value="TreeGrafter"/>
</dbReference>
<accession>A0A7C4JSH6</accession>
<dbReference type="EMBL" id="DSZN01000108">
    <property type="protein sequence ID" value="HGQ86014.1"/>
    <property type="molecule type" value="Genomic_DNA"/>
</dbReference>
<dbReference type="PANTHER" id="PTHR11645">
    <property type="entry name" value="PYRROLINE-5-CARBOXYLATE REDUCTASE"/>
    <property type="match status" value="1"/>
</dbReference>
<dbReference type="Gene3D" id="1.10.3730.10">
    <property type="entry name" value="ProC C-terminal domain-like"/>
    <property type="match status" value="1"/>
</dbReference>
<gene>
    <name evidence="5" type="ORF">ENT66_06855</name>
</gene>
<dbReference type="PANTHER" id="PTHR11645:SF53">
    <property type="entry name" value="PYRROLINE-5-CARBOXYLATE REDUCTASE 3"/>
    <property type="match status" value="1"/>
</dbReference>
<keyword evidence="2" id="KW-0521">NADP</keyword>
<dbReference type="InterPro" id="IPR053790">
    <property type="entry name" value="P5CR-like_CS"/>
</dbReference>
<evidence type="ECO:0000256" key="2">
    <source>
        <dbReference type="PIRSR" id="PIRSR000193-1"/>
    </source>
</evidence>
<proteinExistence type="inferred from homology"/>
<feature type="binding site" evidence="2">
    <location>
        <position position="33"/>
    </location>
    <ligand>
        <name>NADP(+)</name>
        <dbReference type="ChEBI" id="CHEBI:58349"/>
    </ligand>
</feature>
<feature type="domain" description="Pyrroline-5-carboxylate reductase dimerisation" evidence="4">
    <location>
        <begin position="158"/>
        <end position="261"/>
    </location>
</feature>
<name>A0A7C4JSH6_9BACT</name>
<feature type="binding site" evidence="2">
    <location>
        <begin position="5"/>
        <end position="10"/>
    </location>
    <ligand>
        <name>NADP(+)</name>
        <dbReference type="ChEBI" id="CHEBI:58349"/>
    </ligand>
</feature>